<dbReference type="Proteomes" id="UP001253595">
    <property type="component" value="Unassembled WGS sequence"/>
</dbReference>
<proteinExistence type="predicted"/>
<dbReference type="InterPro" id="IPR016024">
    <property type="entry name" value="ARM-type_fold"/>
</dbReference>
<dbReference type="InterPro" id="IPR011989">
    <property type="entry name" value="ARM-like"/>
</dbReference>
<organism evidence="1 2">
    <name type="scientific">Cellvibrio fibrivorans</name>
    <dbReference type="NCBI Taxonomy" id="126350"/>
    <lineage>
        <taxon>Bacteria</taxon>
        <taxon>Pseudomonadati</taxon>
        <taxon>Pseudomonadota</taxon>
        <taxon>Gammaproteobacteria</taxon>
        <taxon>Cellvibrionales</taxon>
        <taxon>Cellvibrionaceae</taxon>
        <taxon>Cellvibrio</taxon>
    </lineage>
</organism>
<reference evidence="1 2" key="1">
    <citation type="submission" date="2023-07" db="EMBL/GenBank/DDBJ databases">
        <title>Sorghum-associated microbial communities from plants grown in Nebraska, USA.</title>
        <authorList>
            <person name="Schachtman D."/>
        </authorList>
    </citation>
    <scope>NUCLEOTIDE SEQUENCE [LARGE SCALE GENOMIC DNA]</scope>
    <source>
        <strain evidence="1 2">BE190</strain>
    </source>
</reference>
<gene>
    <name evidence="1" type="ORF">J2X05_002828</name>
</gene>
<dbReference type="Gene3D" id="1.25.10.10">
    <property type="entry name" value="Leucine-rich Repeat Variant"/>
    <property type="match status" value="1"/>
</dbReference>
<dbReference type="RefSeq" id="WP_310073420.1">
    <property type="nucleotide sequence ID" value="NZ_JAVDVX010000005.1"/>
</dbReference>
<accession>A0ABU1V0A4</accession>
<sequence>MSIQPDFKKHLLLPALIGAAITYGALSLLDDESLQREQISALESRILDLELLLAQKEEELTDARFFSAGVFGVADASALSGSGATNHQKPAAAANVLPDQAGSEQTSDTASLDSQQLIKDLGTLSDRDPRSFSEKANALLAGNAGIEGVAIVSKSVFDLAENPEVLPDYELESLYQSQSNPDLQRVIAQVMSTRGDNRLLEKQITKAQASLSSDNPSIRQQALVELGKTRYASAASAIAPLLQDSDTNVKLDALLALRATGNQSHVRLAETLVSHPDPAVSWLAKDVVNSLQNLSERARTQLASTDIVAELPVIAAP</sequence>
<dbReference type="EMBL" id="JAVDVX010000005">
    <property type="protein sequence ID" value="MDR7090802.1"/>
    <property type="molecule type" value="Genomic_DNA"/>
</dbReference>
<evidence type="ECO:0000313" key="1">
    <source>
        <dbReference type="EMBL" id="MDR7090802.1"/>
    </source>
</evidence>
<keyword evidence="2" id="KW-1185">Reference proteome</keyword>
<protein>
    <recommendedName>
        <fullName evidence="3">HEAT repeat domain-containing protein</fullName>
    </recommendedName>
</protein>
<evidence type="ECO:0000313" key="2">
    <source>
        <dbReference type="Proteomes" id="UP001253595"/>
    </source>
</evidence>
<evidence type="ECO:0008006" key="3">
    <source>
        <dbReference type="Google" id="ProtNLM"/>
    </source>
</evidence>
<dbReference type="Pfam" id="PF13646">
    <property type="entry name" value="HEAT_2"/>
    <property type="match status" value="1"/>
</dbReference>
<dbReference type="SUPFAM" id="SSF48371">
    <property type="entry name" value="ARM repeat"/>
    <property type="match status" value="1"/>
</dbReference>
<name>A0ABU1V0A4_9GAMM</name>
<comment type="caution">
    <text evidence="1">The sequence shown here is derived from an EMBL/GenBank/DDBJ whole genome shotgun (WGS) entry which is preliminary data.</text>
</comment>